<dbReference type="InterPro" id="IPR039447">
    <property type="entry name" value="UreH-like_TM_dom"/>
</dbReference>
<evidence type="ECO:0000313" key="3">
    <source>
        <dbReference type="EMBL" id="PLX62793.1"/>
    </source>
</evidence>
<protein>
    <recommendedName>
        <fullName evidence="2">Urease accessory protein UreH-like transmembrane domain-containing protein</fullName>
    </recommendedName>
</protein>
<keyword evidence="1" id="KW-0812">Transmembrane</keyword>
<feature type="transmembrane region" description="Helical" evidence="1">
    <location>
        <begin position="173"/>
        <end position="195"/>
    </location>
</feature>
<organism evidence="3 4">
    <name type="scientific">Sedimenticola selenatireducens</name>
    <dbReference type="NCBI Taxonomy" id="191960"/>
    <lineage>
        <taxon>Bacteria</taxon>
        <taxon>Pseudomonadati</taxon>
        <taxon>Pseudomonadota</taxon>
        <taxon>Gammaproteobacteria</taxon>
        <taxon>Chromatiales</taxon>
        <taxon>Sedimenticolaceae</taxon>
        <taxon>Sedimenticola</taxon>
    </lineage>
</organism>
<sequence length="234" mass="24301">MMPLEPVVLSFSAVLLLGLGFGSGPCNIACLPYLGPVFTATGDGIRRAWRILLPFSAGRLTGYALLGAFSGFLGLIVQDWIAAPWVRWVLGGATITVALSLIWRRHKRQLSCNSRHGGADPVEVSPPVSGRSEPVLPSGLFLMGAGMALNPCAPLTTVILASATTGSAAAGMMLGAGFGIGAVLIPTLVFSLGVAHFGQQLKQHLSRWGNSLENASVGLLLIMGLVTAMGWIAP</sequence>
<dbReference type="STRING" id="1111735.GCA_000428045_03966"/>
<dbReference type="Proteomes" id="UP000235015">
    <property type="component" value="Unassembled WGS sequence"/>
</dbReference>
<feature type="transmembrane region" description="Helical" evidence="1">
    <location>
        <begin position="60"/>
        <end position="78"/>
    </location>
</feature>
<feature type="transmembrane region" description="Helical" evidence="1">
    <location>
        <begin position="85"/>
        <end position="103"/>
    </location>
</feature>
<dbReference type="AlphaFoldDB" id="A0A2N6CZI8"/>
<feature type="transmembrane region" description="Helical" evidence="1">
    <location>
        <begin position="140"/>
        <end position="161"/>
    </location>
</feature>
<evidence type="ECO:0000259" key="2">
    <source>
        <dbReference type="Pfam" id="PF13386"/>
    </source>
</evidence>
<proteinExistence type="predicted"/>
<feature type="domain" description="Urease accessory protein UreH-like transmembrane" evidence="2">
    <location>
        <begin position="14"/>
        <end position="209"/>
    </location>
</feature>
<accession>A0A2N6CZI8</accession>
<name>A0A2N6CZI8_9GAMM</name>
<keyword evidence="1" id="KW-1133">Transmembrane helix</keyword>
<gene>
    <name evidence="3" type="ORF">C0630_04250</name>
</gene>
<comment type="caution">
    <text evidence="3">The sequence shown here is derived from an EMBL/GenBank/DDBJ whole genome shotgun (WGS) entry which is preliminary data.</text>
</comment>
<dbReference type="EMBL" id="PKUN01000003">
    <property type="protein sequence ID" value="PLX62793.1"/>
    <property type="molecule type" value="Genomic_DNA"/>
</dbReference>
<dbReference type="Pfam" id="PF13386">
    <property type="entry name" value="DsbD_2"/>
    <property type="match status" value="1"/>
</dbReference>
<evidence type="ECO:0000256" key="1">
    <source>
        <dbReference type="SAM" id="Phobius"/>
    </source>
</evidence>
<keyword evidence="1" id="KW-0472">Membrane</keyword>
<dbReference type="RefSeq" id="WP_273437991.1">
    <property type="nucleotide sequence ID" value="NZ_PKUN01000003.1"/>
</dbReference>
<reference evidence="3 4" key="1">
    <citation type="submission" date="2017-11" db="EMBL/GenBank/DDBJ databases">
        <title>Genome-resolved metagenomics identifies genetic mobility, metabolic interactions, and unexpected diversity in perchlorate-reducing communities.</title>
        <authorList>
            <person name="Barnum T.P."/>
            <person name="Figueroa I.A."/>
            <person name="Carlstrom C.I."/>
            <person name="Lucas L.N."/>
            <person name="Engelbrektson A.L."/>
            <person name="Coates J.D."/>
        </authorList>
    </citation>
    <scope>NUCLEOTIDE SEQUENCE [LARGE SCALE GENOMIC DNA]</scope>
    <source>
        <strain evidence="3">BM301</strain>
    </source>
</reference>
<evidence type="ECO:0000313" key="4">
    <source>
        <dbReference type="Proteomes" id="UP000235015"/>
    </source>
</evidence>
<feature type="transmembrane region" description="Helical" evidence="1">
    <location>
        <begin position="215"/>
        <end position="233"/>
    </location>
</feature>